<gene>
    <name evidence="2" type="ORF">SAMN05421773_110118</name>
</gene>
<keyword evidence="3" id="KW-1185">Reference proteome</keyword>
<dbReference type="RefSeq" id="WP_093839957.1">
    <property type="nucleotide sequence ID" value="NZ_FOLM01000010.1"/>
</dbReference>
<evidence type="ECO:0000256" key="1">
    <source>
        <dbReference type="SAM" id="MobiDB-lite"/>
    </source>
</evidence>
<proteinExistence type="predicted"/>
<evidence type="ECO:0000313" key="2">
    <source>
        <dbReference type="EMBL" id="SFD14458.1"/>
    </source>
</evidence>
<evidence type="ECO:0000313" key="3">
    <source>
        <dbReference type="Proteomes" id="UP000199207"/>
    </source>
</evidence>
<sequence length="130" mass="13678">MGYDADAAAARIAARGDFTFTWKGTEHAVPPITALPIGAAKAFVASLPEGDDDAAAIASFDRLPDLWPEDAYQALMETPGEVSIEIVKAWVNHRPEEAAGGDPGKSGSRSPSRSTRPAGTQRKRTSRSAA</sequence>
<feature type="compositionally biased region" description="Low complexity" evidence="1">
    <location>
        <begin position="105"/>
        <end position="119"/>
    </location>
</feature>
<reference evidence="2 3" key="1">
    <citation type="submission" date="2016-10" db="EMBL/GenBank/DDBJ databases">
        <authorList>
            <person name="de Groot N.N."/>
        </authorList>
    </citation>
    <scope>NUCLEOTIDE SEQUENCE [LARGE SCALE GENOMIC DNA]</scope>
    <source>
        <strain evidence="2 3">CGMCC 4.5739</strain>
    </source>
</reference>
<dbReference type="EMBL" id="FOLM01000010">
    <property type="protein sequence ID" value="SFD14458.1"/>
    <property type="molecule type" value="Genomic_DNA"/>
</dbReference>
<name>A0A1I1Q3L6_9ACTN</name>
<accession>A0A1I1Q3L6</accession>
<feature type="region of interest" description="Disordered" evidence="1">
    <location>
        <begin position="95"/>
        <end position="130"/>
    </location>
</feature>
<protein>
    <submittedName>
        <fullName evidence="2">Uncharacterized protein</fullName>
    </submittedName>
</protein>
<organism evidence="2 3">
    <name type="scientific">Streptomyces aidingensis</name>
    <dbReference type="NCBI Taxonomy" id="910347"/>
    <lineage>
        <taxon>Bacteria</taxon>
        <taxon>Bacillati</taxon>
        <taxon>Actinomycetota</taxon>
        <taxon>Actinomycetes</taxon>
        <taxon>Kitasatosporales</taxon>
        <taxon>Streptomycetaceae</taxon>
        <taxon>Streptomyces</taxon>
    </lineage>
</organism>
<dbReference type="Proteomes" id="UP000199207">
    <property type="component" value="Unassembled WGS sequence"/>
</dbReference>
<dbReference type="AlphaFoldDB" id="A0A1I1Q3L6"/>
<feature type="compositionally biased region" description="Basic residues" evidence="1">
    <location>
        <begin position="121"/>
        <end position="130"/>
    </location>
</feature>
<dbReference type="STRING" id="910347.SAMN05421773_110118"/>